<dbReference type="InterPro" id="IPR052179">
    <property type="entry name" value="DD-CPase-like"/>
</dbReference>
<dbReference type="InterPro" id="IPR003709">
    <property type="entry name" value="VanY-like_core_dom"/>
</dbReference>
<protein>
    <submittedName>
        <fullName evidence="2">M15 family metallopeptidase</fullName>
    </submittedName>
</protein>
<dbReference type="Proteomes" id="UP001258994">
    <property type="component" value="Chromosome"/>
</dbReference>
<sequence length="226" mass="25319">MPTAISKASITGCTDAHIHYLNDRVGVHKAMVDAFLKLQQAALAAGFNLKIASGYRSFDQQLAIFNGKLSGQRNVLDINNQKLNLADLKIQEKITSILLFSALPGASRHHWGTDIDVYDPDLLNDKPLQLESWEYEATGPQAPLTKWLDENMKDFGFYRPYDLYRGGVAAEPWHISYHPLASMYSSKLTLDLLRDCLATSEISNKTDLLAMLDIIYNQYIINVGTP</sequence>
<dbReference type="Gene3D" id="3.30.1380.10">
    <property type="match status" value="1"/>
</dbReference>
<reference evidence="3" key="1">
    <citation type="submission" date="2023-09" db="EMBL/GenBank/DDBJ databases">
        <authorList>
            <person name="Li S."/>
            <person name="Li X."/>
            <person name="Zhang C."/>
            <person name="Zhao Z."/>
        </authorList>
    </citation>
    <scope>NUCLEOTIDE SEQUENCE [LARGE SCALE GENOMIC DNA]</scope>
    <source>
        <strain evidence="3">SQ149</strain>
    </source>
</reference>
<accession>A0ABY9TY86</accession>
<proteinExistence type="predicted"/>
<gene>
    <name evidence="2" type="ORF">RGQ13_07205</name>
</gene>
<evidence type="ECO:0000313" key="2">
    <source>
        <dbReference type="EMBL" id="WNC73771.1"/>
    </source>
</evidence>
<dbReference type="CDD" id="cd14847">
    <property type="entry name" value="DD-carboxypeptidase_like"/>
    <property type="match status" value="1"/>
</dbReference>
<feature type="domain" description="D-alanyl-D-alanine carboxypeptidase-like core" evidence="1">
    <location>
        <begin position="27"/>
        <end position="179"/>
    </location>
</feature>
<dbReference type="PANTHER" id="PTHR34385">
    <property type="entry name" value="D-ALANYL-D-ALANINE CARBOXYPEPTIDASE"/>
    <property type="match status" value="1"/>
</dbReference>
<dbReference type="EMBL" id="CP134145">
    <property type="protein sequence ID" value="WNC73771.1"/>
    <property type="molecule type" value="Genomic_DNA"/>
</dbReference>
<dbReference type="RefSeq" id="WP_348392881.1">
    <property type="nucleotide sequence ID" value="NZ_CP134145.1"/>
</dbReference>
<organism evidence="2 3">
    <name type="scientific">Thalassotalea psychrophila</name>
    <dbReference type="NCBI Taxonomy" id="3065647"/>
    <lineage>
        <taxon>Bacteria</taxon>
        <taxon>Pseudomonadati</taxon>
        <taxon>Pseudomonadota</taxon>
        <taxon>Gammaproteobacteria</taxon>
        <taxon>Alteromonadales</taxon>
        <taxon>Colwelliaceae</taxon>
        <taxon>Thalassotalea</taxon>
    </lineage>
</organism>
<name>A0ABY9TY86_9GAMM</name>
<keyword evidence="3" id="KW-1185">Reference proteome</keyword>
<dbReference type="InterPro" id="IPR009045">
    <property type="entry name" value="Zn_M74/Hedgehog-like"/>
</dbReference>
<dbReference type="SUPFAM" id="SSF55166">
    <property type="entry name" value="Hedgehog/DD-peptidase"/>
    <property type="match status" value="1"/>
</dbReference>
<dbReference type="Pfam" id="PF02557">
    <property type="entry name" value="VanY"/>
    <property type="match status" value="1"/>
</dbReference>
<dbReference type="PANTHER" id="PTHR34385:SF1">
    <property type="entry name" value="PEPTIDOGLYCAN L-ALANYL-D-GLUTAMATE ENDOPEPTIDASE CWLK"/>
    <property type="match status" value="1"/>
</dbReference>
<evidence type="ECO:0000259" key="1">
    <source>
        <dbReference type="Pfam" id="PF02557"/>
    </source>
</evidence>
<evidence type="ECO:0000313" key="3">
    <source>
        <dbReference type="Proteomes" id="UP001258994"/>
    </source>
</evidence>